<dbReference type="InterPro" id="IPR019251">
    <property type="entry name" value="DUF2231_TM"/>
</dbReference>
<dbReference type="InterPro" id="IPR026876">
    <property type="entry name" value="Fn3_assoc_repeat"/>
</dbReference>
<dbReference type="InterPro" id="IPR032675">
    <property type="entry name" value="LRR_dom_sf"/>
</dbReference>
<feature type="transmembrane region" description="Helical" evidence="1">
    <location>
        <begin position="80"/>
        <end position="98"/>
    </location>
</feature>
<name>A0A1K1NS17_9FLAO</name>
<dbReference type="STRING" id="76595.SAMN05660313_01322"/>
<dbReference type="OrthoDB" id="1099022at2"/>
<protein>
    <submittedName>
        <fullName evidence="4">Uncharacterized membrane protein</fullName>
    </submittedName>
</protein>
<keyword evidence="1" id="KW-0812">Transmembrane</keyword>
<dbReference type="Gene3D" id="3.80.10.10">
    <property type="entry name" value="Ribonuclease Inhibitor"/>
    <property type="match status" value="1"/>
</dbReference>
<dbReference type="Pfam" id="PF07635">
    <property type="entry name" value="PSCyt1"/>
    <property type="match status" value="1"/>
</dbReference>
<dbReference type="SUPFAM" id="SSF52047">
    <property type="entry name" value="RNI-like"/>
    <property type="match status" value="1"/>
</dbReference>
<reference evidence="5" key="1">
    <citation type="submission" date="2016-11" db="EMBL/GenBank/DDBJ databases">
        <authorList>
            <person name="Varghese N."/>
            <person name="Submissions S."/>
        </authorList>
    </citation>
    <scope>NUCLEOTIDE SEQUENCE [LARGE SCALE GENOMIC DNA]</scope>
    <source>
        <strain evidence="5">DSM 24786</strain>
    </source>
</reference>
<evidence type="ECO:0000259" key="2">
    <source>
        <dbReference type="Pfam" id="PF07635"/>
    </source>
</evidence>
<dbReference type="InterPro" id="IPR011429">
    <property type="entry name" value="Cyt_c_Planctomycete-type"/>
</dbReference>
<keyword evidence="1" id="KW-1133">Transmembrane helix</keyword>
<accession>A0A1K1NS17</accession>
<feature type="domain" description="DUF2231" evidence="3">
    <location>
        <begin position="12"/>
        <end position="132"/>
    </location>
</feature>
<keyword evidence="5" id="KW-1185">Reference proteome</keyword>
<feature type="transmembrane region" description="Helical" evidence="1">
    <location>
        <begin position="47"/>
        <end position="68"/>
    </location>
</feature>
<dbReference type="SUPFAM" id="SSF49785">
    <property type="entry name" value="Galactose-binding domain-like"/>
    <property type="match status" value="1"/>
</dbReference>
<feature type="transmembrane region" description="Helical" evidence="1">
    <location>
        <begin position="16"/>
        <end position="35"/>
    </location>
</feature>
<feature type="transmembrane region" description="Helical" evidence="1">
    <location>
        <begin position="110"/>
        <end position="129"/>
    </location>
</feature>
<dbReference type="Pfam" id="PF13287">
    <property type="entry name" value="Fn3_assoc"/>
    <property type="match status" value="1"/>
</dbReference>
<organism evidence="4 5">
    <name type="scientific">Cellulophaga fucicola</name>
    <dbReference type="NCBI Taxonomy" id="76595"/>
    <lineage>
        <taxon>Bacteria</taxon>
        <taxon>Pseudomonadati</taxon>
        <taxon>Bacteroidota</taxon>
        <taxon>Flavobacteriia</taxon>
        <taxon>Flavobacteriales</taxon>
        <taxon>Flavobacteriaceae</taxon>
        <taxon>Cellulophaga</taxon>
    </lineage>
</organism>
<sequence length="686" mass="76765">MQIHLLTIQIGNLHPLFVHLPIGILTFAFILEIYLKIKKSKQTDIAKLALGLTAITALFSLGTGWLLGDNGGYDELALSRHKWMAVGLTVCSILLFVLRTLPHNWCKKVYVPLFLVTLALLGITGHLGGNMTHGDDFLFKEHTLSEVAIVDINKANAYRDIIQPILDSKCVSCHNANKAKGELLLTSKASIIAGGENGSILDSINGEAASLLTRLHLPLDDKLHMPPKGKVQLTAEEISLLKWWIKNNNCFDCTVEETDASPQTKSILKTLEKDTTALGILTATAEIVPLEWISKMNANGYSVIPLAEKSPLLIVTLASKKNITSKDFKYLNEYAENIVELNLAYTNFNDDLTSALPKFKNLLKLQLQKTKITSAALKDIEKLSLLESLNLYGTAVKSDAFEHIKKLKNLKKLYLYQTAITKTELASLKKEKPNLITKHLADTLFNNAVLNNPYIVDASDFFNDKLDLQLEHVFKSATIFYTTDGTEPDTTATKYTSPIRIKESKTVKFFAYKKDWVQSDVVTANIKKSGLLLDSIWLQKKPHENYIGDGANTLKDLKRGTINFQDGSWLAYQGENLNTTIVFNEPKKISTVSIGSLTKPTSWIFHPIGYKVWVSNNNKDFKLLKSIKLPIPKKYVDDAIAFYDITFEETEAKFVKIEVKNITKNPVWHPNPGGQSWVFVDEILIN</sequence>
<evidence type="ECO:0000313" key="5">
    <source>
        <dbReference type="Proteomes" id="UP000183257"/>
    </source>
</evidence>
<dbReference type="EMBL" id="FPIY01000002">
    <property type="protein sequence ID" value="SFW38111.1"/>
    <property type="molecule type" value="Genomic_DNA"/>
</dbReference>
<dbReference type="InterPro" id="IPR008979">
    <property type="entry name" value="Galactose-bd-like_sf"/>
</dbReference>
<evidence type="ECO:0000259" key="3">
    <source>
        <dbReference type="Pfam" id="PF09990"/>
    </source>
</evidence>
<gene>
    <name evidence="4" type="ORF">SAMN05660313_01322</name>
</gene>
<dbReference type="Gene3D" id="2.60.120.260">
    <property type="entry name" value="Galactose-binding domain-like"/>
    <property type="match status" value="1"/>
</dbReference>
<evidence type="ECO:0000256" key="1">
    <source>
        <dbReference type="SAM" id="Phobius"/>
    </source>
</evidence>
<dbReference type="AlphaFoldDB" id="A0A1K1NS17"/>
<dbReference type="RefSeq" id="WP_072303009.1">
    <property type="nucleotide sequence ID" value="NZ_FPIY01000002.1"/>
</dbReference>
<proteinExistence type="predicted"/>
<keyword evidence="1" id="KW-0472">Membrane</keyword>
<dbReference type="Pfam" id="PF09990">
    <property type="entry name" value="DUF2231"/>
    <property type="match status" value="1"/>
</dbReference>
<evidence type="ECO:0000313" key="4">
    <source>
        <dbReference type="EMBL" id="SFW38111.1"/>
    </source>
</evidence>
<feature type="domain" description="Cytochrome C Planctomycete-type" evidence="2">
    <location>
        <begin position="170"/>
        <end position="229"/>
    </location>
</feature>
<dbReference type="Proteomes" id="UP000183257">
    <property type="component" value="Unassembled WGS sequence"/>
</dbReference>